<dbReference type="GO" id="GO:0005737">
    <property type="term" value="C:cytoplasm"/>
    <property type="evidence" value="ECO:0007669"/>
    <property type="project" value="TreeGrafter"/>
</dbReference>
<evidence type="ECO:0000256" key="1">
    <source>
        <dbReference type="ARBA" id="ARBA00023239"/>
    </source>
</evidence>
<evidence type="ECO:0000313" key="3">
    <source>
        <dbReference type="EMBL" id="ANO34964.1"/>
    </source>
</evidence>
<organism evidence="3 4">
    <name type="scientific">Vibrio breoganii</name>
    <dbReference type="NCBI Taxonomy" id="553239"/>
    <lineage>
        <taxon>Bacteria</taxon>
        <taxon>Pseudomonadati</taxon>
        <taxon>Pseudomonadota</taxon>
        <taxon>Gammaproteobacteria</taxon>
        <taxon>Vibrionales</taxon>
        <taxon>Vibrionaceae</taxon>
        <taxon>Vibrio</taxon>
    </lineage>
</organism>
<sequence length="373" mass="43303">MKTIYNCHCHLFTDKNLPNNYLGFGLVKMVRNKSVAKSAQFLLRNLNPLSGYDVGNRFDAFLKAVYRESQEENLKALIGYYPEGTKFIVLPMDMAYMQRKSLPFTKPKKGKIEEDIDEQHNKLAVLAKSYPNTVIPFAHIDPRREDSLERLSSLVEKSGFKGVKIYPPLGYSPTHPRLLEEIYPYMQKKNIPLIAHCSPGSVYTQETDKKSAHQYAHPNNYIEVMDKFPKLRICLAHFGGIGEWKRFFSESRDSRNPAWVKVIIDLMRANEYPNLYADISYTIFDQQENVPLLKVLLQDEKIRDKVLFGSDFYMVENHKYSERRLSIDLRSELGEKLFWQIANANPKAFLNIDTLDIKTLLNKNANVVFEDEK</sequence>
<dbReference type="KEGG" id="vbr:A6E01_17460"/>
<gene>
    <name evidence="3" type="ORF">A6E01_17460</name>
</gene>
<feature type="domain" description="Amidohydrolase-related" evidence="2">
    <location>
        <begin position="110"/>
        <end position="351"/>
    </location>
</feature>
<dbReference type="GO" id="GO:0019748">
    <property type="term" value="P:secondary metabolic process"/>
    <property type="evidence" value="ECO:0007669"/>
    <property type="project" value="TreeGrafter"/>
</dbReference>
<accession>A0AAN0XYJ3</accession>
<dbReference type="InterPro" id="IPR032466">
    <property type="entry name" value="Metal_Hydrolase"/>
</dbReference>
<dbReference type="EMBL" id="CP016178">
    <property type="protein sequence ID" value="ANO34964.1"/>
    <property type="molecule type" value="Genomic_DNA"/>
</dbReference>
<keyword evidence="1" id="KW-0456">Lyase</keyword>
<name>A0AAN0XYJ3_9VIBR</name>
<proteinExistence type="predicted"/>
<dbReference type="PANTHER" id="PTHR21240">
    <property type="entry name" value="2-AMINO-3-CARBOXYLMUCONATE-6-SEMIALDEHYDE DECARBOXYLASE"/>
    <property type="match status" value="1"/>
</dbReference>
<dbReference type="Gene3D" id="3.20.20.140">
    <property type="entry name" value="Metal-dependent hydrolases"/>
    <property type="match status" value="1"/>
</dbReference>
<dbReference type="Pfam" id="PF04909">
    <property type="entry name" value="Amidohydro_2"/>
    <property type="match status" value="1"/>
</dbReference>
<dbReference type="PANTHER" id="PTHR21240:SF28">
    <property type="entry name" value="ISO-OROTATE DECARBOXYLASE (EUROFUNG)"/>
    <property type="match status" value="1"/>
</dbReference>
<dbReference type="GO" id="GO:0016787">
    <property type="term" value="F:hydrolase activity"/>
    <property type="evidence" value="ECO:0007669"/>
    <property type="project" value="InterPro"/>
</dbReference>
<dbReference type="AlphaFoldDB" id="A0AAN0XYJ3"/>
<dbReference type="RefSeq" id="WP_065210851.1">
    <property type="nucleotide sequence ID" value="NZ_CP016178.1"/>
</dbReference>
<protein>
    <recommendedName>
        <fullName evidence="2">Amidohydrolase-related domain-containing protein</fullName>
    </recommendedName>
</protein>
<dbReference type="Proteomes" id="UP000092018">
    <property type="component" value="Chromosome 2"/>
</dbReference>
<dbReference type="SUPFAM" id="SSF51556">
    <property type="entry name" value="Metallo-dependent hydrolases"/>
    <property type="match status" value="1"/>
</dbReference>
<reference evidence="3 4" key="1">
    <citation type="submission" date="2016-06" db="EMBL/GenBank/DDBJ databases">
        <title>Adaptive Radiation by Waves of Gene Transfer Leads to Fine-Scale Resource Partitioning in Marine Microbes.</title>
        <authorList>
            <person name="Hehemann J.-H."/>
            <person name="Arevalo P."/>
            <person name="Datta M.S."/>
            <person name="Yu X."/>
            <person name="Corzett C."/>
            <person name="Henschel A."/>
            <person name="Preheim S.P."/>
            <person name="Timberlake S."/>
            <person name="Alm E.J."/>
            <person name="Polz M.F."/>
        </authorList>
    </citation>
    <scope>NUCLEOTIDE SEQUENCE [LARGE SCALE GENOMIC DNA]</scope>
    <source>
        <strain evidence="3 4">FF50</strain>
    </source>
</reference>
<dbReference type="InterPro" id="IPR006680">
    <property type="entry name" value="Amidohydro-rel"/>
</dbReference>
<dbReference type="InterPro" id="IPR032465">
    <property type="entry name" value="ACMSD"/>
</dbReference>
<dbReference type="GO" id="GO:0016831">
    <property type="term" value="F:carboxy-lyase activity"/>
    <property type="evidence" value="ECO:0007669"/>
    <property type="project" value="InterPro"/>
</dbReference>
<evidence type="ECO:0000313" key="4">
    <source>
        <dbReference type="Proteomes" id="UP000092018"/>
    </source>
</evidence>
<evidence type="ECO:0000259" key="2">
    <source>
        <dbReference type="Pfam" id="PF04909"/>
    </source>
</evidence>